<reference evidence="1 2" key="1">
    <citation type="journal article" date="2019" name="Nat. Ecol. Evol.">
        <title>Megaphylogeny resolves global patterns of mushroom evolution.</title>
        <authorList>
            <person name="Varga T."/>
            <person name="Krizsan K."/>
            <person name="Foldi C."/>
            <person name="Dima B."/>
            <person name="Sanchez-Garcia M."/>
            <person name="Sanchez-Ramirez S."/>
            <person name="Szollosi G.J."/>
            <person name="Szarkandi J.G."/>
            <person name="Papp V."/>
            <person name="Albert L."/>
            <person name="Andreopoulos W."/>
            <person name="Angelini C."/>
            <person name="Antonin V."/>
            <person name="Barry K.W."/>
            <person name="Bougher N.L."/>
            <person name="Buchanan P."/>
            <person name="Buyck B."/>
            <person name="Bense V."/>
            <person name="Catcheside P."/>
            <person name="Chovatia M."/>
            <person name="Cooper J."/>
            <person name="Damon W."/>
            <person name="Desjardin D."/>
            <person name="Finy P."/>
            <person name="Geml J."/>
            <person name="Haridas S."/>
            <person name="Hughes K."/>
            <person name="Justo A."/>
            <person name="Karasinski D."/>
            <person name="Kautmanova I."/>
            <person name="Kiss B."/>
            <person name="Kocsube S."/>
            <person name="Kotiranta H."/>
            <person name="LaButti K.M."/>
            <person name="Lechner B.E."/>
            <person name="Liimatainen K."/>
            <person name="Lipzen A."/>
            <person name="Lukacs Z."/>
            <person name="Mihaltcheva S."/>
            <person name="Morgado L.N."/>
            <person name="Niskanen T."/>
            <person name="Noordeloos M.E."/>
            <person name="Ohm R.A."/>
            <person name="Ortiz-Santana B."/>
            <person name="Ovrebo C."/>
            <person name="Racz N."/>
            <person name="Riley R."/>
            <person name="Savchenko A."/>
            <person name="Shiryaev A."/>
            <person name="Soop K."/>
            <person name="Spirin V."/>
            <person name="Szebenyi C."/>
            <person name="Tomsovsky M."/>
            <person name="Tulloss R.E."/>
            <person name="Uehling J."/>
            <person name="Grigoriev I.V."/>
            <person name="Vagvolgyi C."/>
            <person name="Papp T."/>
            <person name="Martin F.M."/>
            <person name="Miettinen O."/>
            <person name="Hibbett D.S."/>
            <person name="Nagy L.G."/>
        </authorList>
    </citation>
    <scope>NUCLEOTIDE SEQUENCE [LARGE SCALE GENOMIC DNA]</scope>
    <source>
        <strain evidence="1 2">CBS 121175</strain>
    </source>
</reference>
<accession>A0A5C3K8L6</accession>
<organism evidence="1 2">
    <name type="scientific">Coprinopsis marcescibilis</name>
    <name type="common">Agaric fungus</name>
    <name type="synonym">Psathyrella marcescibilis</name>
    <dbReference type="NCBI Taxonomy" id="230819"/>
    <lineage>
        <taxon>Eukaryota</taxon>
        <taxon>Fungi</taxon>
        <taxon>Dikarya</taxon>
        <taxon>Basidiomycota</taxon>
        <taxon>Agaricomycotina</taxon>
        <taxon>Agaricomycetes</taxon>
        <taxon>Agaricomycetidae</taxon>
        <taxon>Agaricales</taxon>
        <taxon>Agaricineae</taxon>
        <taxon>Psathyrellaceae</taxon>
        <taxon>Coprinopsis</taxon>
    </lineage>
</organism>
<protein>
    <submittedName>
        <fullName evidence="1">Uncharacterized protein</fullName>
    </submittedName>
</protein>
<evidence type="ECO:0000313" key="2">
    <source>
        <dbReference type="Proteomes" id="UP000307440"/>
    </source>
</evidence>
<gene>
    <name evidence="1" type="ORF">FA15DRAFT_711870</name>
</gene>
<sequence>MTGASSPIYEHRWMTCGLLIPAIPRALDISKALEIAGSLTSGSAMGPPTSTSDSFSVSEEALSHLKLAAECDSVLTTIRTSVPGFENFLMPPHACHYFKISQTQAQSSSSMSTNAAVTPLHSWQVSMSPSISRYLVSERWRLCAQI</sequence>
<keyword evidence="2" id="KW-1185">Reference proteome</keyword>
<name>A0A5C3K8L6_COPMA</name>
<evidence type="ECO:0000313" key="1">
    <source>
        <dbReference type="EMBL" id="TFK16399.1"/>
    </source>
</evidence>
<dbReference type="AlphaFoldDB" id="A0A5C3K8L6"/>
<proteinExistence type="predicted"/>
<dbReference type="EMBL" id="ML210851">
    <property type="protein sequence ID" value="TFK16399.1"/>
    <property type="molecule type" value="Genomic_DNA"/>
</dbReference>
<dbReference type="Proteomes" id="UP000307440">
    <property type="component" value="Unassembled WGS sequence"/>
</dbReference>